<evidence type="ECO:0000256" key="3">
    <source>
        <dbReference type="ARBA" id="ARBA00022676"/>
    </source>
</evidence>
<dbReference type="AlphaFoldDB" id="A0A2M7EL07"/>
<dbReference type="CDD" id="cd04179">
    <property type="entry name" value="DPM_DPG-synthase_like"/>
    <property type="match status" value="1"/>
</dbReference>
<proteinExistence type="inferred from homology"/>
<keyword evidence="4" id="KW-0808">Transferase</keyword>
<comment type="cofactor">
    <cofactor evidence="1">
        <name>Mg(2+)</name>
        <dbReference type="ChEBI" id="CHEBI:18420"/>
    </cofactor>
</comment>
<evidence type="ECO:0000256" key="5">
    <source>
        <dbReference type="ARBA" id="ARBA00022842"/>
    </source>
</evidence>
<protein>
    <recommendedName>
        <fullName evidence="6">Glycosyltransferase 2-like domain-containing protein</fullName>
    </recommendedName>
</protein>
<dbReference type="EMBL" id="PFEV01000026">
    <property type="protein sequence ID" value="PIV71240.1"/>
    <property type="molecule type" value="Genomic_DNA"/>
</dbReference>
<gene>
    <name evidence="7" type="ORF">COW57_00620</name>
</gene>
<dbReference type="PANTHER" id="PTHR48090:SF10">
    <property type="entry name" value="GLUCOSYL-3-PHOSPHOGLYCERATE SYNTHASE"/>
    <property type="match status" value="1"/>
</dbReference>
<feature type="non-terminal residue" evidence="7">
    <location>
        <position position="328"/>
    </location>
</feature>
<keyword evidence="3" id="KW-0328">Glycosyltransferase</keyword>
<dbReference type="InterPro" id="IPR029044">
    <property type="entry name" value="Nucleotide-diphossugar_trans"/>
</dbReference>
<dbReference type="Gene3D" id="3.90.550.10">
    <property type="entry name" value="Spore Coat Polysaccharide Biosynthesis Protein SpsA, Chain A"/>
    <property type="match status" value="1"/>
</dbReference>
<evidence type="ECO:0000313" key="7">
    <source>
        <dbReference type="EMBL" id="PIV71240.1"/>
    </source>
</evidence>
<evidence type="ECO:0000256" key="2">
    <source>
        <dbReference type="ARBA" id="ARBA00006739"/>
    </source>
</evidence>
<dbReference type="Pfam" id="PF00535">
    <property type="entry name" value="Glycos_transf_2"/>
    <property type="match status" value="1"/>
</dbReference>
<evidence type="ECO:0000256" key="1">
    <source>
        <dbReference type="ARBA" id="ARBA00001946"/>
    </source>
</evidence>
<reference evidence="8" key="1">
    <citation type="submission" date="2017-09" db="EMBL/GenBank/DDBJ databases">
        <title>Depth-based differentiation of microbial function through sediment-hosted aquifers and enrichment of novel symbionts in the deep terrestrial subsurface.</title>
        <authorList>
            <person name="Probst A.J."/>
            <person name="Ladd B."/>
            <person name="Jarett J.K."/>
            <person name="Geller-Mcgrath D.E."/>
            <person name="Sieber C.M.K."/>
            <person name="Emerson J.B."/>
            <person name="Anantharaman K."/>
            <person name="Thomas B.C."/>
            <person name="Malmstrom R."/>
            <person name="Stieglmeier M."/>
            <person name="Klingl A."/>
            <person name="Woyke T."/>
            <person name="Ryan C.M."/>
            <person name="Banfield J.F."/>
        </authorList>
    </citation>
    <scope>NUCLEOTIDE SEQUENCE [LARGE SCALE GENOMIC DNA]</scope>
</reference>
<evidence type="ECO:0000259" key="6">
    <source>
        <dbReference type="Pfam" id="PF00535"/>
    </source>
</evidence>
<sequence length="328" mass="37133">MDTVQNKTSESAEKIVIQSKTKLQTNISSKYMYTKFSAVVPSYNENTQFVKIVSELFKIPQLDELIFIDDGSTDQTQETVKQFQSDKRFIYIRLSKNKGKGNALKTGVQKAKNEIVLFLDADLGQITSRKIFKIVEPVLLNEVDMSRGSFNRKRGRVTEFAVKPMMEILFPSLYFNQPISGQICAKKSFLINAEYAERYGVDIGLLFDAIESGQRIIEVHIGNLINRKNSTETVKEMSRQVLETMISRAGLIRHKYKLVLFTLDNTLIDEAATGTLLRELGIEEQVKGNYSLLNEGKITAKEYLEKNAMLYAGKKPSVISKMSANLPI</sequence>
<accession>A0A2M7EL07</accession>
<comment type="caution">
    <text evidence="7">The sequence shown here is derived from an EMBL/GenBank/DDBJ whole genome shotgun (WGS) entry which is preliminary data.</text>
</comment>
<evidence type="ECO:0000313" key="8">
    <source>
        <dbReference type="Proteomes" id="UP000228762"/>
    </source>
</evidence>
<dbReference type="Proteomes" id="UP000228762">
    <property type="component" value="Unassembled WGS sequence"/>
</dbReference>
<dbReference type="PANTHER" id="PTHR48090">
    <property type="entry name" value="UNDECAPRENYL-PHOSPHATE 4-DEOXY-4-FORMAMIDO-L-ARABINOSE TRANSFERASE-RELATED"/>
    <property type="match status" value="1"/>
</dbReference>
<dbReference type="SUPFAM" id="SSF53448">
    <property type="entry name" value="Nucleotide-diphospho-sugar transferases"/>
    <property type="match status" value="1"/>
</dbReference>
<dbReference type="InterPro" id="IPR001173">
    <property type="entry name" value="Glyco_trans_2-like"/>
</dbReference>
<feature type="domain" description="Glycosyltransferase 2-like" evidence="6">
    <location>
        <begin position="37"/>
        <end position="199"/>
    </location>
</feature>
<keyword evidence="5" id="KW-0460">Magnesium</keyword>
<dbReference type="GO" id="GO:0016757">
    <property type="term" value="F:glycosyltransferase activity"/>
    <property type="evidence" value="ECO:0007669"/>
    <property type="project" value="UniProtKB-KW"/>
</dbReference>
<dbReference type="InterPro" id="IPR050256">
    <property type="entry name" value="Glycosyltransferase_2"/>
</dbReference>
<name>A0A2M7EL07_9BACT</name>
<organism evidence="7 8">
    <name type="scientific">Candidatus Roizmanbacteria bacterium CG17_big_fil_post_rev_8_21_14_2_50_39_7</name>
    <dbReference type="NCBI Taxonomy" id="1974858"/>
    <lineage>
        <taxon>Bacteria</taxon>
        <taxon>Candidatus Roizmaniibacteriota</taxon>
    </lineage>
</organism>
<comment type="similarity">
    <text evidence="2">Belongs to the glycosyltransferase 2 family.</text>
</comment>
<evidence type="ECO:0000256" key="4">
    <source>
        <dbReference type="ARBA" id="ARBA00022679"/>
    </source>
</evidence>